<keyword evidence="2" id="KW-1185">Reference proteome</keyword>
<dbReference type="EMBL" id="JBGEWD010000017">
    <property type="protein sequence ID" value="MEY8001350.1"/>
    <property type="molecule type" value="Genomic_DNA"/>
</dbReference>
<accession>A0ABV4BV37</accession>
<sequence>MLDASSLLKNADEEGWRKPHPNIYVSAIKMSGFSCDETLFVGDDFINDYAGPRRIGLASIFLDKKKSAVNGCKKVNEFAELKGIL</sequence>
<dbReference type="Pfam" id="PF13242">
    <property type="entry name" value="Hydrolase_like"/>
    <property type="match status" value="1"/>
</dbReference>
<reference evidence="1 2" key="1">
    <citation type="submission" date="2024-08" db="EMBL/GenBank/DDBJ databases">
        <title>Clostridium lapicellarii sp. nov., and Clostridium renhuaiense sp. nov., two species isolated from the mud in a fermentation cellar used for producing sauce-flavour Chinese liquors.</title>
        <authorList>
            <person name="Yang F."/>
            <person name="Wang H."/>
            <person name="Chen L.Q."/>
            <person name="Zhou N."/>
            <person name="Lu J.J."/>
            <person name="Pu X.X."/>
            <person name="Wan B."/>
            <person name="Wang L."/>
            <person name="Liu S.J."/>
        </authorList>
    </citation>
    <scope>NUCLEOTIDE SEQUENCE [LARGE SCALE GENOMIC DNA]</scope>
    <source>
        <strain evidence="1 2">MT-5</strain>
    </source>
</reference>
<gene>
    <name evidence="1" type="ORF">AB8U03_14310</name>
</gene>
<dbReference type="GO" id="GO:0016787">
    <property type="term" value="F:hydrolase activity"/>
    <property type="evidence" value="ECO:0007669"/>
    <property type="project" value="UniProtKB-KW"/>
</dbReference>
<protein>
    <submittedName>
        <fullName evidence="1">HAD family hydrolase</fullName>
        <ecNumber evidence="1">3.1.3.-</ecNumber>
    </submittedName>
</protein>
<dbReference type="InterPro" id="IPR036412">
    <property type="entry name" value="HAD-like_sf"/>
</dbReference>
<proteinExistence type="predicted"/>
<keyword evidence="1" id="KW-0378">Hydrolase</keyword>
<name>A0ABV4BV37_9CLOT</name>
<dbReference type="RefSeq" id="WP_369705278.1">
    <property type="nucleotide sequence ID" value="NZ_JBGEWD010000017.1"/>
</dbReference>
<evidence type="ECO:0000313" key="2">
    <source>
        <dbReference type="Proteomes" id="UP001564657"/>
    </source>
</evidence>
<dbReference type="Gene3D" id="3.40.50.1000">
    <property type="entry name" value="HAD superfamily/HAD-like"/>
    <property type="match status" value="1"/>
</dbReference>
<organism evidence="1 2">
    <name type="scientific">Clostridium moutaii</name>
    <dbReference type="NCBI Taxonomy" id="3240932"/>
    <lineage>
        <taxon>Bacteria</taxon>
        <taxon>Bacillati</taxon>
        <taxon>Bacillota</taxon>
        <taxon>Clostridia</taxon>
        <taxon>Eubacteriales</taxon>
        <taxon>Clostridiaceae</taxon>
        <taxon>Clostridium</taxon>
    </lineage>
</organism>
<dbReference type="EC" id="3.1.3.-" evidence="1"/>
<dbReference type="InterPro" id="IPR023214">
    <property type="entry name" value="HAD_sf"/>
</dbReference>
<comment type="caution">
    <text evidence="1">The sequence shown here is derived from an EMBL/GenBank/DDBJ whole genome shotgun (WGS) entry which is preliminary data.</text>
</comment>
<dbReference type="SUPFAM" id="SSF56784">
    <property type="entry name" value="HAD-like"/>
    <property type="match status" value="1"/>
</dbReference>
<dbReference type="NCBIfam" id="TIGR01549">
    <property type="entry name" value="HAD-SF-IA-v1"/>
    <property type="match status" value="1"/>
</dbReference>
<dbReference type="InterPro" id="IPR006439">
    <property type="entry name" value="HAD-SF_hydro_IA"/>
</dbReference>
<evidence type="ECO:0000313" key="1">
    <source>
        <dbReference type="EMBL" id="MEY8001350.1"/>
    </source>
</evidence>
<dbReference type="Proteomes" id="UP001564657">
    <property type="component" value="Unassembled WGS sequence"/>
</dbReference>